<comment type="function">
    <text evidence="6">Transcriptional repressor that regulates multiple aspects of plant growth and development.</text>
</comment>
<dbReference type="GO" id="GO:0045892">
    <property type="term" value="P:negative regulation of DNA-templated transcription"/>
    <property type="evidence" value="ECO:0007669"/>
    <property type="project" value="UniProtKB-UniRule"/>
</dbReference>
<dbReference type="OrthoDB" id="910011at2759"/>
<sequence length="371" mass="42045">MGNYKFRFSDMIPNAWFYKLKDMNYRHKNHHKTSNSTNKKHTPSSFSSSSSSSSVAAAPNHPDKPHLSDQRKSYYFTRDLSFHPNSPTKHLPVEPPRKSARRRRSTKRNRPPPPKVVSSSISAGCNCRATLEEEYSNSPIDLTSSSDHESVLTECGSDRGLTPDTFDEMLSWSMPCKCRTGDDIVIDVDDNKPFNGTDFDGDHHLPPIITKKQEPTTIQRTSAEFSETNKYGSLSVKVVKEDFLIKDQNKTAAPSPIRRFSGNSFSTGVKLRTNSPRIGNRRIQGGRKSVSSAGSRRSVSESFAVVKSSKDPQRDFRESMVEMIVENNIRASKDLEELLACYLSLNSDEYHDLIINVFKQIWFDFIHVRVK</sequence>
<accession>A0A2G9HDZ6</accession>
<keyword evidence="5 6" id="KW-0539">Nucleus</keyword>
<dbReference type="InterPro" id="IPR038933">
    <property type="entry name" value="Ovate"/>
</dbReference>
<dbReference type="STRING" id="429701.A0A2G9HDZ6"/>
<dbReference type="AlphaFoldDB" id="A0A2G9HDZ6"/>
<feature type="region of interest" description="Disordered" evidence="7">
    <location>
        <begin position="28"/>
        <end position="69"/>
    </location>
</feature>
<protein>
    <recommendedName>
        <fullName evidence="6">Transcription repressor</fullName>
    </recommendedName>
    <alternativeName>
        <fullName evidence="6">Ovate family protein</fullName>
    </alternativeName>
</protein>
<dbReference type="InterPro" id="IPR006458">
    <property type="entry name" value="Ovate_C"/>
</dbReference>
<dbReference type="PROSITE" id="PS51754">
    <property type="entry name" value="OVATE"/>
    <property type="match status" value="1"/>
</dbReference>
<keyword evidence="4 6" id="KW-0804">Transcription</keyword>
<feature type="region of interest" description="Disordered" evidence="7">
    <location>
        <begin position="276"/>
        <end position="295"/>
    </location>
</feature>
<keyword evidence="3 6" id="KW-0805">Transcription regulation</keyword>
<name>A0A2G9HDZ6_9LAMI</name>
<evidence type="ECO:0000256" key="3">
    <source>
        <dbReference type="ARBA" id="ARBA00023015"/>
    </source>
</evidence>
<dbReference type="EMBL" id="NKXS01002017">
    <property type="protein sequence ID" value="PIN15741.1"/>
    <property type="molecule type" value="Genomic_DNA"/>
</dbReference>
<dbReference type="PANTHER" id="PTHR33057">
    <property type="entry name" value="TRANSCRIPTION REPRESSOR OFP7-RELATED"/>
    <property type="match status" value="1"/>
</dbReference>
<dbReference type="NCBIfam" id="TIGR01568">
    <property type="entry name" value="A_thal_3678"/>
    <property type="match status" value="1"/>
</dbReference>
<keyword evidence="2 6" id="KW-0678">Repressor</keyword>
<feature type="compositionally biased region" description="Basic residues" evidence="7">
    <location>
        <begin position="28"/>
        <end position="42"/>
    </location>
</feature>
<evidence type="ECO:0000259" key="8">
    <source>
        <dbReference type="PROSITE" id="PS51754"/>
    </source>
</evidence>
<feature type="region of interest" description="Disordered" evidence="7">
    <location>
        <begin position="82"/>
        <end position="122"/>
    </location>
</feature>
<dbReference type="GO" id="GO:0003677">
    <property type="term" value="F:DNA binding"/>
    <property type="evidence" value="ECO:0007669"/>
    <property type="project" value="InterPro"/>
</dbReference>
<feature type="compositionally biased region" description="Low complexity" evidence="7">
    <location>
        <begin position="44"/>
        <end position="54"/>
    </location>
</feature>
<evidence type="ECO:0000256" key="6">
    <source>
        <dbReference type="RuleBase" id="RU367028"/>
    </source>
</evidence>
<dbReference type="Proteomes" id="UP000231279">
    <property type="component" value="Unassembled WGS sequence"/>
</dbReference>
<evidence type="ECO:0000256" key="7">
    <source>
        <dbReference type="SAM" id="MobiDB-lite"/>
    </source>
</evidence>
<dbReference type="InterPro" id="IPR025830">
    <property type="entry name" value="DNA_bnd_dom_ovate"/>
</dbReference>
<keyword evidence="10" id="KW-1185">Reference proteome</keyword>
<evidence type="ECO:0000313" key="9">
    <source>
        <dbReference type="EMBL" id="PIN15741.1"/>
    </source>
</evidence>
<feature type="compositionally biased region" description="Low complexity" evidence="7">
    <location>
        <begin position="286"/>
        <end position="295"/>
    </location>
</feature>
<evidence type="ECO:0000313" key="10">
    <source>
        <dbReference type="Proteomes" id="UP000231279"/>
    </source>
</evidence>
<dbReference type="Pfam" id="PF13724">
    <property type="entry name" value="DNA_binding_2"/>
    <property type="match status" value="1"/>
</dbReference>
<evidence type="ECO:0000256" key="1">
    <source>
        <dbReference type="ARBA" id="ARBA00004123"/>
    </source>
</evidence>
<feature type="compositionally biased region" description="Basic residues" evidence="7">
    <location>
        <begin position="98"/>
        <end position="110"/>
    </location>
</feature>
<gene>
    <name evidence="9" type="ORF">CDL12_11600</name>
</gene>
<proteinExistence type="predicted"/>
<feature type="domain" description="OVATE" evidence="8">
    <location>
        <begin position="305"/>
        <end position="364"/>
    </location>
</feature>
<comment type="subcellular location">
    <subcellularLocation>
        <location evidence="1 6">Nucleus</location>
    </subcellularLocation>
</comment>
<evidence type="ECO:0000256" key="5">
    <source>
        <dbReference type="ARBA" id="ARBA00023242"/>
    </source>
</evidence>
<evidence type="ECO:0000256" key="2">
    <source>
        <dbReference type="ARBA" id="ARBA00022491"/>
    </source>
</evidence>
<dbReference type="PANTHER" id="PTHR33057:SF151">
    <property type="entry name" value="TRANSCRIPTION REPRESSOR OFP1"/>
    <property type="match status" value="1"/>
</dbReference>
<evidence type="ECO:0000256" key="4">
    <source>
        <dbReference type="ARBA" id="ARBA00023163"/>
    </source>
</evidence>
<organism evidence="9 10">
    <name type="scientific">Handroanthus impetiginosus</name>
    <dbReference type="NCBI Taxonomy" id="429701"/>
    <lineage>
        <taxon>Eukaryota</taxon>
        <taxon>Viridiplantae</taxon>
        <taxon>Streptophyta</taxon>
        <taxon>Embryophyta</taxon>
        <taxon>Tracheophyta</taxon>
        <taxon>Spermatophyta</taxon>
        <taxon>Magnoliopsida</taxon>
        <taxon>eudicotyledons</taxon>
        <taxon>Gunneridae</taxon>
        <taxon>Pentapetalae</taxon>
        <taxon>asterids</taxon>
        <taxon>lamiids</taxon>
        <taxon>Lamiales</taxon>
        <taxon>Bignoniaceae</taxon>
        <taxon>Crescentiina</taxon>
        <taxon>Tabebuia alliance</taxon>
        <taxon>Handroanthus</taxon>
    </lineage>
</organism>
<comment type="caution">
    <text evidence="9">The sequence shown here is derived from an EMBL/GenBank/DDBJ whole genome shotgun (WGS) entry which is preliminary data.</text>
</comment>
<dbReference type="Pfam" id="PF04844">
    <property type="entry name" value="Ovate"/>
    <property type="match status" value="1"/>
</dbReference>
<reference evidence="10" key="1">
    <citation type="journal article" date="2018" name="Gigascience">
        <title>Genome assembly of the Pink Ipe (Handroanthus impetiginosus, Bignoniaceae), a highly valued, ecologically keystone Neotropical timber forest tree.</title>
        <authorList>
            <person name="Silva-Junior O.B."/>
            <person name="Grattapaglia D."/>
            <person name="Novaes E."/>
            <person name="Collevatti R.G."/>
        </authorList>
    </citation>
    <scope>NUCLEOTIDE SEQUENCE [LARGE SCALE GENOMIC DNA]</scope>
    <source>
        <strain evidence="10">cv. UFG-1</strain>
    </source>
</reference>
<dbReference type="GO" id="GO:0005634">
    <property type="term" value="C:nucleus"/>
    <property type="evidence" value="ECO:0007669"/>
    <property type="project" value="UniProtKB-SubCell"/>
</dbReference>